<accession>A0A7C8MHS4</accession>
<dbReference type="Proteomes" id="UP000481861">
    <property type="component" value="Unassembled WGS sequence"/>
</dbReference>
<reference evidence="2 3" key="1">
    <citation type="submission" date="2020-01" db="EMBL/GenBank/DDBJ databases">
        <authorList>
            <consortium name="DOE Joint Genome Institute"/>
            <person name="Haridas S."/>
            <person name="Albert R."/>
            <person name="Binder M."/>
            <person name="Bloem J."/>
            <person name="Labutti K."/>
            <person name="Salamov A."/>
            <person name="Andreopoulos B."/>
            <person name="Baker S.E."/>
            <person name="Barry K."/>
            <person name="Bills G."/>
            <person name="Bluhm B.H."/>
            <person name="Cannon C."/>
            <person name="Castanera R."/>
            <person name="Culley D.E."/>
            <person name="Daum C."/>
            <person name="Ezra D."/>
            <person name="Gonzalez J.B."/>
            <person name="Henrissat B."/>
            <person name="Kuo A."/>
            <person name="Liang C."/>
            <person name="Lipzen A."/>
            <person name="Lutzoni F."/>
            <person name="Magnuson J."/>
            <person name="Mondo S."/>
            <person name="Nolan M."/>
            <person name="Ohm R."/>
            <person name="Pangilinan J."/>
            <person name="Park H.-J.H."/>
            <person name="Ramirez L."/>
            <person name="Alfaro M."/>
            <person name="Sun H."/>
            <person name="Tritt A."/>
            <person name="Yoshinaga Y."/>
            <person name="Zwiers L.-H.L."/>
            <person name="Turgeon B.G."/>
            <person name="Goodwin S.B."/>
            <person name="Spatafora J.W."/>
            <person name="Crous P.W."/>
            <person name="Grigoriev I.V."/>
        </authorList>
    </citation>
    <scope>NUCLEOTIDE SEQUENCE [LARGE SCALE GENOMIC DNA]</scope>
    <source>
        <strain evidence="2 3">CBS 611.86</strain>
    </source>
</reference>
<name>A0A7C8MHS4_9PLEO</name>
<feature type="domain" description="DUF7730" evidence="1">
    <location>
        <begin position="96"/>
        <end position="275"/>
    </location>
</feature>
<comment type="caution">
    <text evidence="2">The sequence shown here is derived from an EMBL/GenBank/DDBJ whole genome shotgun (WGS) entry which is preliminary data.</text>
</comment>
<dbReference type="Pfam" id="PF24864">
    <property type="entry name" value="DUF7730"/>
    <property type="match status" value="1"/>
</dbReference>
<dbReference type="PANTHER" id="PTHR38790">
    <property type="entry name" value="2EXR DOMAIN-CONTAINING PROTEIN-RELATED"/>
    <property type="match status" value="1"/>
</dbReference>
<dbReference type="EMBL" id="JAADJZ010000007">
    <property type="protein sequence ID" value="KAF2873622.1"/>
    <property type="molecule type" value="Genomic_DNA"/>
</dbReference>
<dbReference type="InterPro" id="IPR056632">
    <property type="entry name" value="DUF7730"/>
</dbReference>
<keyword evidence="3" id="KW-1185">Reference proteome</keyword>
<dbReference type="AlphaFoldDB" id="A0A7C8MHS4"/>
<proteinExistence type="predicted"/>
<sequence length="381" mass="43303">MASIRTEIKYFLYCHPLVKKCLRVLCIAVCPCSICRLVHFGRRKCVPGPDRYKRARMSEVRFEHKLQSISKRKSSLSMSAKSTSLYTRLFKPKPSYQPQSAFFVKLPLEIRTIILELVLDTGPLHIAIQPRGRQGNKFLDLCSFPCVITDHAIPEHRCRHGIPSRYPKGVTIHRTMSVSVLSTCRLMYSEATPILYNTKEFIFASAPTFAVFTALTPTPNLEHIRHIKFDGILEHDFPIDEWYRLQAKNNSDFPTTVASGVRSMVGLQSISVTFKAPEDSPRSAEVAEREFEKVLEAMPRSCRLYLFVEVMELGWEILKITKDDGSRKRIGLGRLPLVGTHLLPQDPENSSTGGLPWGSLLQTSEDRDIEMCWACSELAAW</sequence>
<evidence type="ECO:0000313" key="3">
    <source>
        <dbReference type="Proteomes" id="UP000481861"/>
    </source>
</evidence>
<protein>
    <recommendedName>
        <fullName evidence="1">DUF7730 domain-containing protein</fullName>
    </recommendedName>
</protein>
<organism evidence="2 3">
    <name type="scientific">Massariosphaeria phaeospora</name>
    <dbReference type="NCBI Taxonomy" id="100035"/>
    <lineage>
        <taxon>Eukaryota</taxon>
        <taxon>Fungi</taxon>
        <taxon>Dikarya</taxon>
        <taxon>Ascomycota</taxon>
        <taxon>Pezizomycotina</taxon>
        <taxon>Dothideomycetes</taxon>
        <taxon>Pleosporomycetidae</taxon>
        <taxon>Pleosporales</taxon>
        <taxon>Pleosporales incertae sedis</taxon>
        <taxon>Massariosphaeria</taxon>
    </lineage>
</organism>
<gene>
    <name evidence="2" type="ORF">BDV95DRAFT_567431</name>
</gene>
<dbReference type="OrthoDB" id="3661456at2759"/>
<evidence type="ECO:0000313" key="2">
    <source>
        <dbReference type="EMBL" id="KAF2873622.1"/>
    </source>
</evidence>
<evidence type="ECO:0000259" key="1">
    <source>
        <dbReference type="Pfam" id="PF24864"/>
    </source>
</evidence>